<sequence>MSEHEPAAKLREAMGAAFDRFERDHRAAVAAASSVARDILGYIHAHLDADEQAATTDQERGRVGAIRDALKDMEWIACRETQHPDARDHARGAIRAIAGMWGTVEELEQIPDPDNWPGGFHRAKIEQLREEGTLS</sequence>
<evidence type="ECO:0000313" key="2">
    <source>
        <dbReference type="Proteomes" id="UP001596137"/>
    </source>
</evidence>
<protein>
    <submittedName>
        <fullName evidence="1">Uncharacterized protein</fullName>
    </submittedName>
</protein>
<dbReference type="RefSeq" id="WP_380748313.1">
    <property type="nucleotide sequence ID" value="NZ_JBHSRF010000007.1"/>
</dbReference>
<organism evidence="1 2">
    <name type="scientific">Sphaerisporangium aureirubrum</name>
    <dbReference type="NCBI Taxonomy" id="1544736"/>
    <lineage>
        <taxon>Bacteria</taxon>
        <taxon>Bacillati</taxon>
        <taxon>Actinomycetota</taxon>
        <taxon>Actinomycetes</taxon>
        <taxon>Streptosporangiales</taxon>
        <taxon>Streptosporangiaceae</taxon>
        <taxon>Sphaerisporangium</taxon>
    </lineage>
</organism>
<evidence type="ECO:0000313" key="1">
    <source>
        <dbReference type="EMBL" id="MFC6080968.1"/>
    </source>
</evidence>
<dbReference type="EMBL" id="JBHSRF010000007">
    <property type="protein sequence ID" value="MFC6080968.1"/>
    <property type="molecule type" value="Genomic_DNA"/>
</dbReference>
<keyword evidence="2" id="KW-1185">Reference proteome</keyword>
<accession>A0ABW1NCE5</accession>
<name>A0ABW1NCE5_9ACTN</name>
<comment type="caution">
    <text evidence="1">The sequence shown here is derived from an EMBL/GenBank/DDBJ whole genome shotgun (WGS) entry which is preliminary data.</text>
</comment>
<proteinExistence type="predicted"/>
<gene>
    <name evidence="1" type="ORF">ACFP1K_07335</name>
</gene>
<dbReference type="Proteomes" id="UP001596137">
    <property type="component" value="Unassembled WGS sequence"/>
</dbReference>
<reference evidence="2" key="1">
    <citation type="journal article" date="2019" name="Int. J. Syst. Evol. Microbiol.">
        <title>The Global Catalogue of Microorganisms (GCM) 10K type strain sequencing project: providing services to taxonomists for standard genome sequencing and annotation.</title>
        <authorList>
            <consortium name="The Broad Institute Genomics Platform"/>
            <consortium name="The Broad Institute Genome Sequencing Center for Infectious Disease"/>
            <person name="Wu L."/>
            <person name="Ma J."/>
        </authorList>
    </citation>
    <scope>NUCLEOTIDE SEQUENCE [LARGE SCALE GENOMIC DNA]</scope>
    <source>
        <strain evidence="2">JCM 30346</strain>
    </source>
</reference>